<proteinExistence type="predicted"/>
<sequence length="72" mass="8417">MSHENKQTDEQTGIKPPSRLRSLAPKTQLRIVKIDYEGHCERKSSSPHSRKDDDDELDLVQIRNKMVLCKWV</sequence>
<protein>
    <submittedName>
        <fullName evidence="2">Uncharacterized protein</fullName>
    </submittedName>
</protein>
<organism evidence="2">
    <name type="scientific">Edafosvirus sp</name>
    <dbReference type="NCBI Taxonomy" id="2487765"/>
    <lineage>
        <taxon>Viruses</taxon>
        <taxon>Varidnaviria</taxon>
        <taxon>Bamfordvirae</taxon>
        <taxon>Nucleocytoviricota</taxon>
        <taxon>Megaviricetes</taxon>
        <taxon>Imitervirales</taxon>
        <taxon>Mimiviridae</taxon>
        <taxon>Klosneuvirinae</taxon>
    </lineage>
</organism>
<reference evidence="2" key="1">
    <citation type="submission" date="2018-10" db="EMBL/GenBank/DDBJ databases">
        <title>Hidden diversity of soil giant viruses.</title>
        <authorList>
            <person name="Schulz F."/>
            <person name="Alteio L."/>
            <person name="Goudeau D."/>
            <person name="Ryan E.M."/>
            <person name="Malmstrom R.R."/>
            <person name="Blanchard J."/>
            <person name="Woyke T."/>
        </authorList>
    </citation>
    <scope>NUCLEOTIDE SEQUENCE</scope>
    <source>
        <strain evidence="2">EDV1</strain>
    </source>
</reference>
<feature type="region of interest" description="Disordered" evidence="1">
    <location>
        <begin position="1"/>
        <end position="56"/>
    </location>
</feature>
<gene>
    <name evidence="2" type="ORF">Edafosvirus2_33</name>
</gene>
<accession>A0A3G4ZU62</accession>
<evidence type="ECO:0000256" key="1">
    <source>
        <dbReference type="SAM" id="MobiDB-lite"/>
    </source>
</evidence>
<dbReference type="EMBL" id="MK072067">
    <property type="protein sequence ID" value="AYV77854.1"/>
    <property type="molecule type" value="Genomic_DNA"/>
</dbReference>
<evidence type="ECO:0000313" key="2">
    <source>
        <dbReference type="EMBL" id="AYV77854.1"/>
    </source>
</evidence>
<name>A0A3G4ZU62_9VIRU</name>
<feature type="compositionally biased region" description="Basic and acidic residues" evidence="1">
    <location>
        <begin position="32"/>
        <end position="52"/>
    </location>
</feature>